<proteinExistence type="predicted"/>
<comment type="caution">
    <text evidence="1">The sequence shown here is derived from an EMBL/GenBank/DDBJ whole genome shotgun (WGS) entry which is preliminary data.</text>
</comment>
<name>A0ABU6WQX2_9FABA</name>
<keyword evidence="2" id="KW-1185">Reference proteome</keyword>
<accession>A0ABU6WQX2</accession>
<reference evidence="1 2" key="1">
    <citation type="journal article" date="2023" name="Plants (Basel)">
        <title>Bridging the Gap: Combining Genomics and Transcriptomics Approaches to Understand Stylosanthes scabra, an Orphan Legume from the Brazilian Caatinga.</title>
        <authorList>
            <person name="Ferreira-Neto J.R.C."/>
            <person name="da Silva M.D."/>
            <person name="Binneck E."/>
            <person name="de Melo N.F."/>
            <person name="da Silva R.H."/>
            <person name="de Melo A.L.T.M."/>
            <person name="Pandolfi V."/>
            <person name="Bustamante F.O."/>
            <person name="Brasileiro-Vidal A.C."/>
            <person name="Benko-Iseppon A.M."/>
        </authorList>
    </citation>
    <scope>NUCLEOTIDE SEQUENCE [LARGE SCALE GENOMIC DNA]</scope>
    <source>
        <tissue evidence="1">Leaves</tissue>
    </source>
</reference>
<protein>
    <submittedName>
        <fullName evidence="1">Uncharacterized protein</fullName>
    </submittedName>
</protein>
<evidence type="ECO:0000313" key="1">
    <source>
        <dbReference type="EMBL" id="MED6188299.1"/>
    </source>
</evidence>
<organism evidence="1 2">
    <name type="scientific">Stylosanthes scabra</name>
    <dbReference type="NCBI Taxonomy" id="79078"/>
    <lineage>
        <taxon>Eukaryota</taxon>
        <taxon>Viridiplantae</taxon>
        <taxon>Streptophyta</taxon>
        <taxon>Embryophyta</taxon>
        <taxon>Tracheophyta</taxon>
        <taxon>Spermatophyta</taxon>
        <taxon>Magnoliopsida</taxon>
        <taxon>eudicotyledons</taxon>
        <taxon>Gunneridae</taxon>
        <taxon>Pentapetalae</taxon>
        <taxon>rosids</taxon>
        <taxon>fabids</taxon>
        <taxon>Fabales</taxon>
        <taxon>Fabaceae</taxon>
        <taxon>Papilionoideae</taxon>
        <taxon>50 kb inversion clade</taxon>
        <taxon>dalbergioids sensu lato</taxon>
        <taxon>Dalbergieae</taxon>
        <taxon>Pterocarpus clade</taxon>
        <taxon>Stylosanthes</taxon>
    </lineage>
</organism>
<sequence>MILGYKQGLKGGNLKATTRVYEPATGAIGLSIVSATVELEKSQSDPEELILEIMKDPMLPFCSRVTIATSFCLNF</sequence>
<dbReference type="Proteomes" id="UP001341840">
    <property type="component" value="Unassembled WGS sequence"/>
</dbReference>
<gene>
    <name evidence="1" type="ORF">PIB30_084644</name>
</gene>
<dbReference type="EMBL" id="JASCZI010182622">
    <property type="protein sequence ID" value="MED6188299.1"/>
    <property type="molecule type" value="Genomic_DNA"/>
</dbReference>
<evidence type="ECO:0000313" key="2">
    <source>
        <dbReference type="Proteomes" id="UP001341840"/>
    </source>
</evidence>